<protein>
    <recommendedName>
        <fullName evidence="2">RNA polymerase-binding protein RbpA</fullName>
    </recommendedName>
</protein>
<dbReference type="InterPro" id="IPR018527">
    <property type="entry name" value="Rubredoxin_Fe_BS"/>
</dbReference>
<feature type="binding site" evidence="2">
    <location>
        <position position="48"/>
    </location>
    <ligand>
        <name>Zn(2+)</name>
        <dbReference type="ChEBI" id="CHEBI:29105"/>
    </ligand>
</feature>
<keyword evidence="2" id="KW-0805">Transcription regulation</keyword>
<comment type="subunit">
    <text evidence="2">Forms a complex with the RNAP catalytic core and with free principal sigma factors.</text>
</comment>
<comment type="similarity">
    <text evidence="2">Belongs to the RNA polymerase-binding protein RbpA family.</text>
</comment>
<feature type="binding site" evidence="2">
    <location>
        <position position="71"/>
    </location>
    <ligand>
        <name>Zn(2+)</name>
        <dbReference type="ChEBI" id="CHEBI:29105"/>
    </ligand>
</feature>
<reference evidence="4 5" key="1">
    <citation type="submission" date="2022-03" db="EMBL/GenBank/DDBJ databases">
        <title>Isotopic signatures of nitrous oxide derived from detoxification processes.</title>
        <authorList>
            <person name="Behrendt U."/>
            <person name="Buchen C."/>
            <person name="Well R."/>
            <person name="Ulrich A."/>
            <person name="Rohe L."/>
            <person name="Kolb S."/>
            <person name="Schloter M."/>
            <person name="Horn M.A."/>
            <person name="Augustin J."/>
        </authorList>
    </citation>
    <scope>NUCLEOTIDE SEQUENCE [LARGE SCALE GENOMIC DNA]</scope>
    <source>
        <strain evidence="4 5">S4-C24</strain>
    </source>
</reference>
<proteinExistence type="inferred from homology"/>
<sequence>MVDPSNSFRAVRVGSETGAGLAGWQAVTGRTVVPVTKVPVTYWCPKGHQTTPVFANLSEADIPTSWDCPHCGQTAAREPGGGGAEARSSDEPYKSHLEYAKERRSPDEAEAVVEQALEKLRRRRREALRRAESGRQRRGD</sequence>
<evidence type="ECO:0000256" key="2">
    <source>
        <dbReference type="HAMAP-Rule" id="MF_01483"/>
    </source>
</evidence>
<evidence type="ECO:0000256" key="1">
    <source>
        <dbReference type="ARBA" id="ARBA00022723"/>
    </source>
</evidence>
<feature type="binding site" evidence="2">
    <location>
        <position position="68"/>
    </location>
    <ligand>
        <name>Zn(2+)</name>
        <dbReference type="ChEBI" id="CHEBI:29105"/>
    </ligand>
</feature>
<dbReference type="InterPro" id="IPR025182">
    <property type="entry name" value="RNApol-bd_RbpA"/>
</dbReference>
<dbReference type="InterPro" id="IPR038638">
    <property type="entry name" value="RbpA_sf"/>
</dbReference>
<evidence type="ECO:0000256" key="3">
    <source>
        <dbReference type="SAM" id="MobiDB-lite"/>
    </source>
</evidence>
<name>A0ABY3W351_9MICC</name>
<keyword evidence="5" id="KW-1185">Reference proteome</keyword>
<feature type="region of interest" description="Disordered" evidence="3">
    <location>
        <begin position="65"/>
        <end position="111"/>
    </location>
</feature>
<dbReference type="RefSeq" id="WP_241912970.1">
    <property type="nucleotide sequence ID" value="NZ_CP093326.1"/>
</dbReference>
<dbReference type="HAMAP" id="MF_01483">
    <property type="entry name" value="RbpA"/>
    <property type="match status" value="1"/>
</dbReference>
<comment type="cofactor">
    <cofactor evidence="2">
        <name>Zn(2+)</name>
        <dbReference type="ChEBI" id="CHEBI:29105"/>
    </cofactor>
    <text evidence="2">Bind 1 Zn(2+) per subunit.</text>
</comment>
<dbReference type="Proteomes" id="UP000829069">
    <property type="component" value="Chromosome"/>
</dbReference>
<feature type="binding site" evidence="2">
    <location>
        <position position="44"/>
    </location>
    <ligand>
        <name>Zn(2+)</name>
        <dbReference type="ChEBI" id="CHEBI:29105"/>
    </ligand>
</feature>
<dbReference type="Pfam" id="PF13397">
    <property type="entry name" value="RbpA"/>
    <property type="match status" value="1"/>
</dbReference>
<evidence type="ECO:0000313" key="4">
    <source>
        <dbReference type="EMBL" id="UNK44520.1"/>
    </source>
</evidence>
<accession>A0ABY3W351</accession>
<feature type="compositionally biased region" description="Basic and acidic residues" evidence="3">
    <location>
        <begin position="87"/>
        <end position="107"/>
    </location>
</feature>
<organism evidence="4 5">
    <name type="scientific">Arthrobacter sulfonylureivorans</name>
    <dbReference type="NCBI Taxonomy" id="2486855"/>
    <lineage>
        <taxon>Bacteria</taxon>
        <taxon>Bacillati</taxon>
        <taxon>Actinomycetota</taxon>
        <taxon>Actinomycetes</taxon>
        <taxon>Micrococcales</taxon>
        <taxon>Micrococcaceae</taxon>
        <taxon>Arthrobacter</taxon>
    </lineage>
</organism>
<keyword evidence="2" id="KW-0804">Transcription</keyword>
<comment type="function">
    <text evidence="2">Binds to RNA polymerase (RNAP), stimulating transcription from principal, but not alternative sigma factor promoters.</text>
</comment>
<gene>
    <name evidence="2" type="primary">rbpA</name>
    <name evidence="4" type="ORF">MNQ99_10975</name>
</gene>
<dbReference type="Gene3D" id="2.20.28.270">
    <property type="entry name" value="RNA polymerase-binding protein A"/>
    <property type="match status" value="1"/>
</dbReference>
<keyword evidence="1 2" id="KW-0479">Metal-binding</keyword>
<dbReference type="EMBL" id="CP093326">
    <property type="protein sequence ID" value="UNK44520.1"/>
    <property type="molecule type" value="Genomic_DNA"/>
</dbReference>
<evidence type="ECO:0000313" key="5">
    <source>
        <dbReference type="Proteomes" id="UP000829069"/>
    </source>
</evidence>
<keyword evidence="2" id="KW-0862">Zinc</keyword>
<dbReference type="PROSITE" id="PS00202">
    <property type="entry name" value="RUBREDOXIN"/>
    <property type="match status" value="1"/>
</dbReference>